<protein>
    <submittedName>
        <fullName evidence="3">Uncharacterized protein</fullName>
    </submittedName>
</protein>
<evidence type="ECO:0000256" key="2">
    <source>
        <dbReference type="SAM" id="Phobius"/>
    </source>
</evidence>
<reference evidence="3 4" key="1">
    <citation type="submission" date="2020-10" db="EMBL/GenBank/DDBJ databases">
        <title>The Coptis chinensis genome and diversification of protoberbering-type alkaloids.</title>
        <authorList>
            <person name="Wang B."/>
            <person name="Shu S."/>
            <person name="Song C."/>
            <person name="Liu Y."/>
        </authorList>
    </citation>
    <scope>NUCLEOTIDE SEQUENCE [LARGE SCALE GENOMIC DNA]</scope>
    <source>
        <strain evidence="3">HL-2020</strain>
        <tissue evidence="3">Leaf</tissue>
    </source>
</reference>
<dbReference type="PANTHER" id="PTHR33982">
    <property type="entry name" value="OUTER ENVELOPE MEMBRANE PROTEIN 7-RELATED"/>
    <property type="match status" value="1"/>
</dbReference>
<comment type="caution">
    <text evidence="3">The sequence shown here is derived from an EMBL/GenBank/DDBJ whole genome shotgun (WGS) entry which is preliminary data.</text>
</comment>
<dbReference type="Proteomes" id="UP000631114">
    <property type="component" value="Unassembled WGS sequence"/>
</dbReference>
<dbReference type="EMBL" id="JADFTS010000004">
    <property type="protein sequence ID" value="KAF9608566.1"/>
    <property type="molecule type" value="Genomic_DNA"/>
</dbReference>
<accession>A0A835HZI8</accession>
<keyword evidence="4" id="KW-1185">Reference proteome</keyword>
<evidence type="ECO:0000256" key="1">
    <source>
        <dbReference type="SAM" id="MobiDB-lite"/>
    </source>
</evidence>
<keyword evidence="2" id="KW-1133">Transmembrane helix</keyword>
<dbReference type="InterPro" id="IPR038944">
    <property type="entry name" value="OEP7-like"/>
</dbReference>
<name>A0A835HZI8_9MAGN</name>
<keyword evidence="2" id="KW-0472">Membrane</keyword>
<proteinExistence type="predicted"/>
<gene>
    <name evidence="3" type="ORF">IFM89_009998</name>
</gene>
<keyword evidence="2" id="KW-0812">Transmembrane</keyword>
<dbReference type="GO" id="GO:0009707">
    <property type="term" value="C:chloroplast outer membrane"/>
    <property type="evidence" value="ECO:0007669"/>
    <property type="project" value="TreeGrafter"/>
</dbReference>
<dbReference type="OrthoDB" id="754892at2759"/>
<sequence>MQILENRKHTDIVKYRTVDYSNFNRYDDISRHFIPWHLNLKNKMGSSAKVNSFKSAVVVLGALAFGWLTIEIACKPFLEKARDAMDKSDPTRDPDDNEDGVNFGTNKSSSDEDFQDSTAIKLE</sequence>
<dbReference type="AlphaFoldDB" id="A0A835HZI8"/>
<dbReference type="PANTHER" id="PTHR33982:SF5">
    <property type="entry name" value="OUTER ENVELOPE MEMBRANE PROTEIN 7"/>
    <property type="match status" value="1"/>
</dbReference>
<evidence type="ECO:0000313" key="4">
    <source>
        <dbReference type="Proteomes" id="UP000631114"/>
    </source>
</evidence>
<evidence type="ECO:0000313" key="3">
    <source>
        <dbReference type="EMBL" id="KAF9608566.1"/>
    </source>
</evidence>
<organism evidence="3 4">
    <name type="scientific">Coptis chinensis</name>
    <dbReference type="NCBI Taxonomy" id="261450"/>
    <lineage>
        <taxon>Eukaryota</taxon>
        <taxon>Viridiplantae</taxon>
        <taxon>Streptophyta</taxon>
        <taxon>Embryophyta</taxon>
        <taxon>Tracheophyta</taxon>
        <taxon>Spermatophyta</taxon>
        <taxon>Magnoliopsida</taxon>
        <taxon>Ranunculales</taxon>
        <taxon>Ranunculaceae</taxon>
        <taxon>Coptidoideae</taxon>
        <taxon>Coptis</taxon>
    </lineage>
</organism>
<feature type="region of interest" description="Disordered" evidence="1">
    <location>
        <begin position="84"/>
        <end position="123"/>
    </location>
</feature>
<feature type="compositionally biased region" description="Basic and acidic residues" evidence="1">
    <location>
        <begin position="84"/>
        <end position="94"/>
    </location>
</feature>
<feature type="transmembrane region" description="Helical" evidence="2">
    <location>
        <begin position="56"/>
        <end position="78"/>
    </location>
</feature>